<evidence type="ECO:0000256" key="2">
    <source>
        <dbReference type="RuleBase" id="RU003860"/>
    </source>
</evidence>
<name>A0AA85F3M6_9TREM</name>
<reference evidence="4" key="2">
    <citation type="submission" date="2023-11" db="UniProtKB">
        <authorList>
            <consortium name="WormBaseParasite"/>
        </authorList>
    </citation>
    <scope>IDENTIFICATION</scope>
</reference>
<evidence type="ECO:0000313" key="4">
    <source>
        <dbReference type="WBParaSite" id="SRDH1_33140.1"/>
    </source>
</evidence>
<dbReference type="Gene3D" id="3.30.300.90">
    <property type="entry name" value="BolA-like"/>
    <property type="match status" value="1"/>
</dbReference>
<dbReference type="Pfam" id="PF01722">
    <property type="entry name" value="BolA"/>
    <property type="match status" value="1"/>
</dbReference>
<dbReference type="PANTHER" id="PTHR46229">
    <property type="entry name" value="BOLA TRANSCRIPTION REGULATOR"/>
    <property type="match status" value="1"/>
</dbReference>
<dbReference type="InterPro" id="IPR002634">
    <property type="entry name" value="BolA"/>
</dbReference>
<protein>
    <recommendedName>
        <fullName evidence="5">BolA-like protein</fullName>
    </recommendedName>
</protein>
<evidence type="ECO:0000313" key="3">
    <source>
        <dbReference type="Proteomes" id="UP000050792"/>
    </source>
</evidence>
<reference evidence="3" key="1">
    <citation type="submission" date="2022-06" db="EMBL/GenBank/DDBJ databases">
        <authorList>
            <person name="Berger JAMES D."/>
            <person name="Berger JAMES D."/>
        </authorList>
    </citation>
    <scope>NUCLEOTIDE SEQUENCE [LARGE SCALE GENOMIC DNA]</scope>
</reference>
<dbReference type="AlphaFoldDB" id="A0AA85F3M6"/>
<dbReference type="InterPro" id="IPR036065">
    <property type="entry name" value="BolA-like_sf"/>
</dbReference>
<dbReference type="PANTHER" id="PTHR46229:SF2">
    <property type="entry name" value="BOLA-LIKE PROTEIN 1"/>
    <property type="match status" value="1"/>
</dbReference>
<dbReference type="SUPFAM" id="SSF82657">
    <property type="entry name" value="BolA-like"/>
    <property type="match status" value="1"/>
</dbReference>
<evidence type="ECO:0008006" key="5">
    <source>
        <dbReference type="Google" id="ProtNLM"/>
    </source>
</evidence>
<dbReference type="Proteomes" id="UP000050792">
    <property type="component" value="Unassembled WGS sequence"/>
</dbReference>
<comment type="similarity">
    <text evidence="1 2">Belongs to the BolA/IbaG family.</text>
</comment>
<keyword evidence="3" id="KW-1185">Reference proteome</keyword>
<sequence length="145" mass="16780">MFNGIDDQDLNLCVLEISLDLGFRDQFPLSSYFGIVLDNCFITPKRQLTTGEYVVRTRRYMSSSAGPVESRLNRVLSQKFDPTFLRIYNESHRHNQKIGIETHFRVVIVSHHFNNLSPVQRERLVYKSVEHELQSGVHALSVISN</sequence>
<evidence type="ECO:0000256" key="1">
    <source>
        <dbReference type="ARBA" id="ARBA00005578"/>
    </source>
</evidence>
<dbReference type="WBParaSite" id="SRDH1_33140.1">
    <property type="protein sequence ID" value="SRDH1_33140.1"/>
    <property type="gene ID" value="SRDH1_33140"/>
</dbReference>
<dbReference type="InterPro" id="IPR050961">
    <property type="entry name" value="BolA/IbaG_stress_morph_reg"/>
</dbReference>
<organism evidence="3 4">
    <name type="scientific">Schistosoma rodhaini</name>
    <dbReference type="NCBI Taxonomy" id="6188"/>
    <lineage>
        <taxon>Eukaryota</taxon>
        <taxon>Metazoa</taxon>
        <taxon>Spiralia</taxon>
        <taxon>Lophotrochozoa</taxon>
        <taxon>Platyhelminthes</taxon>
        <taxon>Trematoda</taxon>
        <taxon>Digenea</taxon>
        <taxon>Strigeidida</taxon>
        <taxon>Schistosomatoidea</taxon>
        <taxon>Schistosomatidae</taxon>
        <taxon>Schistosoma</taxon>
    </lineage>
</organism>
<dbReference type="GO" id="GO:0005739">
    <property type="term" value="C:mitochondrion"/>
    <property type="evidence" value="ECO:0007669"/>
    <property type="project" value="TreeGrafter"/>
</dbReference>
<proteinExistence type="inferred from homology"/>
<accession>A0AA85F3M6</accession>